<evidence type="ECO:0008006" key="3">
    <source>
        <dbReference type="Google" id="ProtNLM"/>
    </source>
</evidence>
<accession>A0AAN7MXP4</accession>
<gene>
    <name evidence="1" type="ORF">QYF61_006683</name>
</gene>
<keyword evidence="2" id="KW-1185">Reference proteome</keyword>
<proteinExistence type="predicted"/>
<protein>
    <recommendedName>
        <fullName evidence="3">Reverse transcriptase</fullName>
    </recommendedName>
</protein>
<dbReference type="AlphaFoldDB" id="A0AAN7MXP4"/>
<comment type="caution">
    <text evidence="1">The sequence shown here is derived from an EMBL/GenBank/DDBJ whole genome shotgun (WGS) entry which is preliminary data.</text>
</comment>
<organism evidence="1 2">
    <name type="scientific">Mycteria americana</name>
    <name type="common">Wood stork</name>
    <dbReference type="NCBI Taxonomy" id="33587"/>
    <lineage>
        <taxon>Eukaryota</taxon>
        <taxon>Metazoa</taxon>
        <taxon>Chordata</taxon>
        <taxon>Craniata</taxon>
        <taxon>Vertebrata</taxon>
        <taxon>Euteleostomi</taxon>
        <taxon>Archelosauria</taxon>
        <taxon>Archosauria</taxon>
        <taxon>Dinosauria</taxon>
        <taxon>Saurischia</taxon>
        <taxon>Theropoda</taxon>
        <taxon>Coelurosauria</taxon>
        <taxon>Aves</taxon>
        <taxon>Neognathae</taxon>
        <taxon>Neoaves</taxon>
        <taxon>Aequornithes</taxon>
        <taxon>Ciconiiformes</taxon>
        <taxon>Ciconiidae</taxon>
        <taxon>Mycteria</taxon>
    </lineage>
</organism>
<name>A0AAN7MXP4_MYCAM</name>
<evidence type="ECO:0000313" key="2">
    <source>
        <dbReference type="Proteomes" id="UP001333110"/>
    </source>
</evidence>
<reference evidence="1 2" key="1">
    <citation type="journal article" date="2023" name="J. Hered.">
        <title>Chromosome-level genome of the wood stork (Mycteria americana) provides insight into avian chromosome evolution.</title>
        <authorList>
            <person name="Flamio R. Jr."/>
            <person name="Ramstad K.M."/>
        </authorList>
    </citation>
    <scope>NUCLEOTIDE SEQUENCE [LARGE SCALE GENOMIC DNA]</scope>
    <source>
        <strain evidence="1">JAX WOST 10</strain>
    </source>
</reference>
<dbReference type="Proteomes" id="UP001333110">
    <property type="component" value="Unassembled WGS sequence"/>
</dbReference>
<dbReference type="PANTHER" id="PTHR33332">
    <property type="entry name" value="REVERSE TRANSCRIPTASE DOMAIN-CONTAINING PROTEIN"/>
    <property type="match status" value="1"/>
</dbReference>
<evidence type="ECO:0000313" key="1">
    <source>
        <dbReference type="EMBL" id="KAK4815700.1"/>
    </source>
</evidence>
<dbReference type="EMBL" id="JAUNZN010000009">
    <property type="protein sequence ID" value="KAK4815700.1"/>
    <property type="molecule type" value="Genomic_DNA"/>
</dbReference>
<sequence>MYNLGEERLESSPAERDVGVWLDGKVNMRERCALAAKRASRVLGCIKHSIAGWSREVTVPLYTALVQPHLECCVQFWAPQYKEDIRLLECVQRRATKMVKAYNFLTGGEVLISSLATNDRIRGDGMKLRQGKFRMGIRKRMRGNGLKLCQGRFRLDIRKFYFTERVVQHWNRLPREVVESPSLEVFKRRLDEVLRDMV</sequence>